<keyword evidence="2" id="KW-1185">Reference proteome</keyword>
<gene>
    <name evidence="1" type="ORF">NAV_LOCUS8909</name>
</gene>
<name>A0A498SXP1_ACAVI</name>
<organism evidence="1 2">
    <name type="scientific">Acanthocheilonema viteae</name>
    <name type="common">Filarial nematode worm</name>
    <name type="synonym">Dipetalonema viteae</name>
    <dbReference type="NCBI Taxonomy" id="6277"/>
    <lineage>
        <taxon>Eukaryota</taxon>
        <taxon>Metazoa</taxon>
        <taxon>Ecdysozoa</taxon>
        <taxon>Nematoda</taxon>
        <taxon>Chromadorea</taxon>
        <taxon>Rhabditida</taxon>
        <taxon>Spirurina</taxon>
        <taxon>Spiruromorpha</taxon>
        <taxon>Filarioidea</taxon>
        <taxon>Onchocercidae</taxon>
        <taxon>Acanthocheilonema</taxon>
    </lineage>
</organism>
<protein>
    <submittedName>
        <fullName evidence="1">Uncharacterized protein</fullName>
    </submittedName>
</protein>
<proteinExistence type="predicted"/>
<reference evidence="1 2" key="1">
    <citation type="submission" date="2018-08" db="EMBL/GenBank/DDBJ databases">
        <authorList>
            <person name="Laetsch R D."/>
            <person name="Stevens L."/>
            <person name="Kumar S."/>
            <person name="Blaxter L. M."/>
        </authorList>
    </citation>
    <scope>NUCLEOTIDE SEQUENCE [LARGE SCALE GENOMIC DNA]</scope>
</reference>
<evidence type="ECO:0000313" key="1">
    <source>
        <dbReference type="EMBL" id="VBB34118.1"/>
    </source>
</evidence>
<dbReference type="AlphaFoldDB" id="A0A498SXP1"/>
<dbReference type="Proteomes" id="UP000276991">
    <property type="component" value="Unassembled WGS sequence"/>
</dbReference>
<dbReference type="EMBL" id="UPTC01003070">
    <property type="protein sequence ID" value="VBB34118.1"/>
    <property type="molecule type" value="Genomic_DNA"/>
</dbReference>
<sequence length="670" mass="78191">MDQITRKRFVSFFNNACKMYCLRNAPKAEEITNGTCFDPERNSYYTPKFGFCVYGINYEVNDDAVTFDEKLYFNYDQLFNDGDMTVDEFETAAKPLCDKIPYDDITKYVTYYYGAWVKTKNNTYKDMFIGCCKLCQMLSSINWLITLKIQMMALSKFALIRKDVLLYQKKMISFFDTNYLTAEYNRIPPCESSNYDLIPVLLGNPIGFASGFDRLSWESLLLRSIAPHREPVTYIGRYTSAIANEYKQNHCLNSYALKPYSVCLVYLLLTKEYGYECCCYGDEIPQCQERIRNAIIIGPSVGVFRRRKTPCVIDEDSLDHNSKFCELHLKFNGTEQINVSFNSNFTKQRLSLLYQQASKITERITISLVNKSYREQQSTSNQSIFWSINNMKDYDSERAKDYYKKLIEQSINITNSFQCVNLSNWDARAHDILQFNCAQLLPIDAQCPFSSSRNLEHQHIMCCCGHRSFCNYNADMIKRASAKSFPDLCEYNNEYQYFLHDYFYPTKLDANHSCLLHFVSGNALNDMSQLFSKENSIIFFLPGSAIQPIDFSYALLKPNECDYLDVDLKHDYLRTRYCYESTKLLKYFETEFMPMRLFACRCETTPGEARCDSILKQNIAEKAKNSKRKYYCAVYSDQHSVKFNYKPKFKVNDLSPYCATMLDFRTIGDS</sequence>
<dbReference type="OrthoDB" id="5834751at2759"/>
<evidence type="ECO:0000313" key="2">
    <source>
        <dbReference type="Proteomes" id="UP000276991"/>
    </source>
</evidence>
<accession>A0A498SXP1</accession>